<dbReference type="OrthoDB" id="1451431at2"/>
<gene>
    <name evidence="2" type="ORF">SAMN05421877_107108</name>
</gene>
<protein>
    <submittedName>
        <fullName evidence="2">Fimbrillin-like</fullName>
    </submittedName>
</protein>
<name>A0A1H5ZQV8_9SPHI</name>
<organism evidence="2 3">
    <name type="scientific">Sphingobacterium lactis</name>
    <dbReference type="NCBI Taxonomy" id="797291"/>
    <lineage>
        <taxon>Bacteria</taxon>
        <taxon>Pseudomonadati</taxon>
        <taxon>Bacteroidota</taxon>
        <taxon>Sphingobacteriia</taxon>
        <taxon>Sphingobacteriales</taxon>
        <taxon>Sphingobacteriaceae</taxon>
        <taxon>Sphingobacterium</taxon>
    </lineage>
</organism>
<feature type="region of interest" description="Disordered" evidence="1">
    <location>
        <begin position="93"/>
        <end position="113"/>
    </location>
</feature>
<dbReference type="PROSITE" id="PS51257">
    <property type="entry name" value="PROKAR_LIPOPROTEIN"/>
    <property type="match status" value="1"/>
</dbReference>
<dbReference type="EMBL" id="FNUT01000007">
    <property type="protein sequence ID" value="SEG38047.1"/>
    <property type="molecule type" value="Genomic_DNA"/>
</dbReference>
<keyword evidence="3" id="KW-1185">Reference proteome</keyword>
<proteinExistence type="predicted"/>
<sequence length="571" mass="64603">MSIKTITTAFLLFFLLTGCQKEMGMNVNTGPAEVKFELMGGEHDQEDITPNKDDVKEVMAKANQGISMDNTQRSLIPFAEDMQILAELEEVKHTGKKRNKGNGGISTMKRQSSGDKRAAIERYNLDIGIMYKILVYLDGTLVEERSLKHGEEGTVQPMYLDGGETYTFFSYSVNSETDLPEAVNKSSLNTVSVENVDADFMWFRTEQMMNGNEDNLLSIILKHVYSEVTLIVNTGSYGGVVNFVEGPIFSSSRVSGSIKLADGAVTYATASEAKAFNFQDTEVNKPTISSDPLIMISPAITNGTLTIAELSINDLNKPLTVENLKLNPGKKYNLRLTVNAPCTERVFIQDFSLSNGESKQFTAPPSDYGFIFDVYYLDNSLNLQINGQALLQRRFIEERYEQVGIWPFQEYRWVEKINEIRNYDFQFVDLHTDVPPLVQNIRFKSDQKRWGIKYNGATEPDIPEIYFIEGDPDHPIFRIHILPSGEIKFYGSREDYGQLEEIEIWTEKRGPILNNDHKTTIRYYYQARLNPNIVWNVGQTNTIHASQVNSGPTNMDGVAYGRNRINCTVQP</sequence>
<accession>A0A1H5ZQV8</accession>
<dbReference type="Pfam" id="PF13149">
    <property type="entry name" value="Mfa_like_1"/>
    <property type="match status" value="1"/>
</dbReference>
<dbReference type="InterPro" id="IPR025049">
    <property type="entry name" value="Mfa-like_1"/>
</dbReference>
<dbReference type="AlphaFoldDB" id="A0A1H5ZQV8"/>
<evidence type="ECO:0000256" key="1">
    <source>
        <dbReference type="SAM" id="MobiDB-lite"/>
    </source>
</evidence>
<dbReference type="RefSeq" id="WP_103906548.1">
    <property type="nucleotide sequence ID" value="NZ_CP049246.1"/>
</dbReference>
<dbReference type="Proteomes" id="UP000236731">
    <property type="component" value="Unassembled WGS sequence"/>
</dbReference>
<dbReference type="CDD" id="cd13121">
    <property type="entry name" value="BF2867_like_C"/>
    <property type="match status" value="1"/>
</dbReference>
<reference evidence="3" key="1">
    <citation type="submission" date="2016-10" db="EMBL/GenBank/DDBJ databases">
        <authorList>
            <person name="Varghese N."/>
            <person name="Submissions S."/>
        </authorList>
    </citation>
    <scope>NUCLEOTIDE SEQUENCE [LARGE SCALE GENOMIC DNA]</scope>
    <source>
        <strain evidence="3">DSM 22361</strain>
    </source>
</reference>
<evidence type="ECO:0000313" key="3">
    <source>
        <dbReference type="Proteomes" id="UP000236731"/>
    </source>
</evidence>
<evidence type="ECO:0000313" key="2">
    <source>
        <dbReference type="EMBL" id="SEG38047.1"/>
    </source>
</evidence>